<comment type="caution">
    <text evidence="4">The sequence shown here is derived from an EMBL/GenBank/DDBJ whole genome shotgun (WGS) entry which is preliminary data.</text>
</comment>
<dbReference type="Gene3D" id="2.120.10.80">
    <property type="entry name" value="Kelch-type beta propeller"/>
    <property type="match status" value="2"/>
</dbReference>
<dbReference type="InterPro" id="IPR011333">
    <property type="entry name" value="SKP1/BTB/POZ_sf"/>
</dbReference>
<dbReference type="InterPro" id="IPR015915">
    <property type="entry name" value="Kelch-typ_b-propeller"/>
</dbReference>
<dbReference type="SUPFAM" id="SSF54695">
    <property type="entry name" value="POZ domain"/>
    <property type="match status" value="1"/>
</dbReference>
<dbReference type="Gene3D" id="3.30.710.10">
    <property type="entry name" value="Potassium Channel Kv1.1, Chain A"/>
    <property type="match status" value="1"/>
</dbReference>
<dbReference type="SMART" id="SM00612">
    <property type="entry name" value="Kelch"/>
    <property type="match status" value="6"/>
</dbReference>
<evidence type="ECO:0000313" key="5">
    <source>
        <dbReference type="Proteomes" id="UP001283361"/>
    </source>
</evidence>
<evidence type="ECO:0000313" key="4">
    <source>
        <dbReference type="EMBL" id="KAK3751695.1"/>
    </source>
</evidence>
<dbReference type="PANTHER" id="PTHR24412:SF172">
    <property type="entry name" value="KELCH-LIKE PROTEIN 10"/>
    <property type="match status" value="1"/>
</dbReference>
<protein>
    <recommendedName>
        <fullName evidence="3">BTB domain-containing protein</fullName>
    </recommendedName>
</protein>
<dbReference type="InterPro" id="IPR056737">
    <property type="entry name" value="Beta-prop_ATRN-MKLN-like"/>
</dbReference>
<proteinExistence type="predicted"/>
<gene>
    <name evidence="4" type="ORF">RRG08_065601</name>
</gene>
<accession>A0AAE0YMX8</accession>
<organism evidence="4 5">
    <name type="scientific">Elysia crispata</name>
    <name type="common">lettuce slug</name>
    <dbReference type="NCBI Taxonomy" id="231223"/>
    <lineage>
        <taxon>Eukaryota</taxon>
        <taxon>Metazoa</taxon>
        <taxon>Spiralia</taxon>
        <taxon>Lophotrochozoa</taxon>
        <taxon>Mollusca</taxon>
        <taxon>Gastropoda</taxon>
        <taxon>Heterobranchia</taxon>
        <taxon>Euthyneura</taxon>
        <taxon>Panpulmonata</taxon>
        <taxon>Sacoglossa</taxon>
        <taxon>Placobranchoidea</taxon>
        <taxon>Plakobranchidae</taxon>
        <taxon>Elysia</taxon>
    </lineage>
</organism>
<feature type="domain" description="BTB" evidence="3">
    <location>
        <begin position="75"/>
        <end position="144"/>
    </location>
</feature>
<dbReference type="AlphaFoldDB" id="A0AAE0YMX8"/>
<dbReference type="SMART" id="SM00875">
    <property type="entry name" value="BACK"/>
    <property type="match status" value="1"/>
</dbReference>
<dbReference type="EMBL" id="JAWDGP010005809">
    <property type="protein sequence ID" value="KAK3751695.1"/>
    <property type="molecule type" value="Genomic_DNA"/>
</dbReference>
<keyword evidence="2" id="KW-0677">Repeat</keyword>
<dbReference type="PANTHER" id="PTHR24412">
    <property type="entry name" value="KELCH PROTEIN"/>
    <property type="match status" value="1"/>
</dbReference>
<dbReference type="Pfam" id="PF01344">
    <property type="entry name" value="Kelch_1"/>
    <property type="match status" value="1"/>
</dbReference>
<name>A0AAE0YMX8_9GAST</name>
<evidence type="ECO:0000256" key="2">
    <source>
        <dbReference type="ARBA" id="ARBA00022737"/>
    </source>
</evidence>
<dbReference type="PROSITE" id="PS50097">
    <property type="entry name" value="BTB"/>
    <property type="match status" value="1"/>
</dbReference>
<dbReference type="Gene3D" id="1.25.40.420">
    <property type="match status" value="1"/>
</dbReference>
<dbReference type="Pfam" id="PF24981">
    <property type="entry name" value="Beta-prop_ATRN-LZTR1"/>
    <property type="match status" value="1"/>
</dbReference>
<keyword evidence="1" id="KW-0880">Kelch repeat</keyword>
<evidence type="ECO:0000256" key="1">
    <source>
        <dbReference type="ARBA" id="ARBA00022441"/>
    </source>
</evidence>
<dbReference type="PIRSF" id="PIRSF037037">
    <property type="entry name" value="Kelch-like_protein_gigaxonin"/>
    <property type="match status" value="1"/>
</dbReference>
<dbReference type="SUPFAM" id="SSF117281">
    <property type="entry name" value="Kelch motif"/>
    <property type="match status" value="1"/>
</dbReference>
<sequence>MSIFKDVSGHIYISKHITRLKHNTISDYRDILQLLRSATRERSSSERIFSHSTMVDFRRELGPQLEDLRSKGLFCDVTMVFPQDGRKMHVHRNILASCSQYFRSLFTFNMTTSGHIEVEIPGVTYPDMESIVQFAYNHKAKLTAGNIESVIVTADRLNVLGLLKLCEEFLLEHIATDNAIGIFKLAKYLHCRSLERQAQHFLLKNFLALSTCSNEFLQLTPEELGQILRADELIIDSEDYACHAVVKWVDFLPDVRSAYLPQLLASIRLGLVSTTTYTTLMQKFSSLPTDSEAMCLLQKGYELCLGCRDDNTSRPQICQSLGNPMLRPRMPNDVIFVLGGWSRDGVCADMETYDTRVDKWYENENESFEHSLAYHAMVTVDKVLYVIGGYTTVKYLNSAKKFEPLTKTWSEIAPMHSSRCYVCAAELDGDIYACGGFDGTNRHSSVERYCPGKNQWQMVADMTSIRSDAGACGVDGKLYVAGGFSGTECLNTAESFDPSANQWTLLTPMTCQRSGVTVVAFKHAVYAIGGFNGSVRLDEVEKYYPDRGAWFPVKEMQKGRSNFAAAVIEDKIFVVGGYDGSGTTGHVEFYESDKDEWTEADNLRVGRSAASACTVKGLHNIQEFTFYGKEARLVAHSGALDWQSSLFCGPHATRSWTVHTRSRSKRSS</sequence>
<dbReference type="InterPro" id="IPR006652">
    <property type="entry name" value="Kelch_1"/>
</dbReference>
<dbReference type="InterPro" id="IPR000210">
    <property type="entry name" value="BTB/POZ_dom"/>
</dbReference>
<dbReference type="SMART" id="SM00225">
    <property type="entry name" value="BTB"/>
    <property type="match status" value="1"/>
</dbReference>
<dbReference type="InterPro" id="IPR011705">
    <property type="entry name" value="BACK"/>
</dbReference>
<dbReference type="InterPro" id="IPR017096">
    <property type="entry name" value="BTB-kelch_protein"/>
</dbReference>
<dbReference type="Pfam" id="PF07707">
    <property type="entry name" value="BACK"/>
    <property type="match status" value="1"/>
</dbReference>
<keyword evidence="5" id="KW-1185">Reference proteome</keyword>
<dbReference type="Pfam" id="PF00651">
    <property type="entry name" value="BTB"/>
    <property type="match status" value="1"/>
</dbReference>
<dbReference type="Proteomes" id="UP001283361">
    <property type="component" value="Unassembled WGS sequence"/>
</dbReference>
<evidence type="ECO:0000259" key="3">
    <source>
        <dbReference type="PROSITE" id="PS50097"/>
    </source>
</evidence>
<reference evidence="4" key="1">
    <citation type="journal article" date="2023" name="G3 (Bethesda)">
        <title>A reference genome for the long-term kleptoplast-retaining sea slug Elysia crispata morphotype clarki.</title>
        <authorList>
            <person name="Eastman K.E."/>
            <person name="Pendleton A.L."/>
            <person name="Shaikh M.A."/>
            <person name="Suttiyut T."/>
            <person name="Ogas R."/>
            <person name="Tomko P."/>
            <person name="Gavelis G."/>
            <person name="Widhalm J.R."/>
            <person name="Wisecaver J.H."/>
        </authorList>
    </citation>
    <scope>NUCLEOTIDE SEQUENCE</scope>
    <source>
        <strain evidence="4">ECLA1</strain>
    </source>
</reference>